<dbReference type="Proteomes" id="UP000199673">
    <property type="component" value="Unassembled WGS sequence"/>
</dbReference>
<name>A0A1I7AM93_9BACT</name>
<dbReference type="STRING" id="305507.SAMN04489724_2072"/>
<organism evidence="1 2">
    <name type="scientific">Algoriphagus locisalis</name>
    <dbReference type="NCBI Taxonomy" id="305507"/>
    <lineage>
        <taxon>Bacteria</taxon>
        <taxon>Pseudomonadati</taxon>
        <taxon>Bacteroidota</taxon>
        <taxon>Cytophagia</taxon>
        <taxon>Cytophagales</taxon>
        <taxon>Cyclobacteriaceae</taxon>
        <taxon>Algoriphagus</taxon>
    </lineage>
</organism>
<dbReference type="OrthoDB" id="5512913at2"/>
<evidence type="ECO:0000313" key="1">
    <source>
        <dbReference type="EMBL" id="SFT76081.1"/>
    </source>
</evidence>
<evidence type="ECO:0000313" key="2">
    <source>
        <dbReference type="Proteomes" id="UP000199673"/>
    </source>
</evidence>
<protein>
    <submittedName>
        <fullName evidence="1">Uncharacterized protein</fullName>
    </submittedName>
</protein>
<sequence>MRKLVVILFLLTCKSVCGQDGIIKPKDISTLDSVIYSLEKEYENSIVPDYFSLPQTTSDYFEIKTSDLDGFSEVFKKANSIEELMAAYPQLIVDRSLLIIKSQYIDYKDNEVIAIKTFEIKNNRNHEIVIPYSDSLEKQLKFFEFYKSYKSDLYTISGFFLEDYFQSYKIPEKYADWLFYGDVLIQPEEKIFIVENKSMPDFTTTEETIIDSLVSYFDLKSGKPFYPKDPNNLNHYRDSLEMWRTKRKSDLSKIYEEDATFKILLDSALTFAEKSQVTNGDLEDFTAHLLSKERALNLMRLNQQVGSCSFDNGPLEQQKRIARLAAETHDWSIFIKAFLNVMNDQVSRVADNSIASEARSTYVQELKKLDLDMYKILLGANLKVKNGDQAHYFADGSKIAQAFANLEENDQEYFENTLVRIIQDNSVDDFNKLHHYNTFLNYQYFQNKTDDSLRIADKINSLTPYLPFTIKSRIENPNKQLSELLHREAKTLEKFEILDSDIGNILSYSYSGDCWMADMVEKGNESNIVYNLTMPITDEITPFNNFTTHMSELKRRIENHDFIQQIANQNLSNRIYINFTDDRSFANFKDRVLEKIPEKIKESESFENALSFYITFSNRRYVRFILLENNAVLVLGIPEGFTLPGYDFDELVTATSEGFLHKSYDSYKLFNEKGKMLN</sequence>
<reference evidence="2" key="1">
    <citation type="submission" date="2016-10" db="EMBL/GenBank/DDBJ databases">
        <authorList>
            <person name="Varghese N."/>
            <person name="Submissions S."/>
        </authorList>
    </citation>
    <scope>NUCLEOTIDE SEQUENCE [LARGE SCALE GENOMIC DNA]</scope>
    <source>
        <strain evidence="2">DSM 23445</strain>
    </source>
</reference>
<dbReference type="RefSeq" id="WP_091692574.1">
    <property type="nucleotide sequence ID" value="NZ_FPBF01000002.1"/>
</dbReference>
<keyword evidence="2" id="KW-1185">Reference proteome</keyword>
<dbReference type="EMBL" id="FPBF01000002">
    <property type="protein sequence ID" value="SFT76081.1"/>
    <property type="molecule type" value="Genomic_DNA"/>
</dbReference>
<accession>A0A1I7AM93</accession>
<proteinExistence type="predicted"/>
<dbReference type="AlphaFoldDB" id="A0A1I7AM93"/>
<gene>
    <name evidence="1" type="ORF">SAMN04489724_2072</name>
</gene>